<reference evidence="2" key="1">
    <citation type="submission" date="2023-12" db="EMBL/GenBank/DDBJ databases">
        <title>Genome assembly of Anisodus tanguticus.</title>
        <authorList>
            <person name="Wang Y.-J."/>
        </authorList>
    </citation>
    <scope>NUCLEOTIDE SEQUENCE</scope>
    <source>
        <strain evidence="2">KB-2021</strain>
        <tissue evidence="2">Leaf</tissue>
    </source>
</reference>
<organism evidence="2 3">
    <name type="scientific">Anisodus tanguticus</name>
    <dbReference type="NCBI Taxonomy" id="243964"/>
    <lineage>
        <taxon>Eukaryota</taxon>
        <taxon>Viridiplantae</taxon>
        <taxon>Streptophyta</taxon>
        <taxon>Embryophyta</taxon>
        <taxon>Tracheophyta</taxon>
        <taxon>Spermatophyta</taxon>
        <taxon>Magnoliopsida</taxon>
        <taxon>eudicotyledons</taxon>
        <taxon>Gunneridae</taxon>
        <taxon>Pentapetalae</taxon>
        <taxon>asterids</taxon>
        <taxon>lamiids</taxon>
        <taxon>Solanales</taxon>
        <taxon>Solanaceae</taxon>
        <taxon>Solanoideae</taxon>
        <taxon>Hyoscyameae</taxon>
        <taxon>Anisodus</taxon>
    </lineage>
</organism>
<evidence type="ECO:0000256" key="1">
    <source>
        <dbReference type="SAM" id="MobiDB-lite"/>
    </source>
</evidence>
<protein>
    <submittedName>
        <fullName evidence="2">Uncharacterized protein</fullName>
    </submittedName>
</protein>
<name>A0AAE1QSJ9_9SOLA</name>
<feature type="region of interest" description="Disordered" evidence="1">
    <location>
        <begin position="16"/>
        <end position="38"/>
    </location>
</feature>
<dbReference type="Proteomes" id="UP001291623">
    <property type="component" value="Unassembled WGS sequence"/>
</dbReference>
<accession>A0AAE1QSJ9</accession>
<evidence type="ECO:0000313" key="3">
    <source>
        <dbReference type="Proteomes" id="UP001291623"/>
    </source>
</evidence>
<dbReference type="AlphaFoldDB" id="A0AAE1QSJ9"/>
<comment type="caution">
    <text evidence="2">The sequence shown here is derived from an EMBL/GenBank/DDBJ whole genome shotgun (WGS) entry which is preliminary data.</text>
</comment>
<keyword evidence="3" id="KW-1185">Reference proteome</keyword>
<proteinExistence type="predicted"/>
<evidence type="ECO:0000313" key="2">
    <source>
        <dbReference type="EMBL" id="KAK4338960.1"/>
    </source>
</evidence>
<gene>
    <name evidence="2" type="ORF">RND71_040422</name>
</gene>
<dbReference type="EMBL" id="JAVYJV010000023">
    <property type="protein sequence ID" value="KAK4338960.1"/>
    <property type="molecule type" value="Genomic_DNA"/>
</dbReference>
<sequence length="131" mass="14885">MDCSYTSRGVTADEGSFQLPNVSLNPELEQGDHRGVTASEGSSQFQNIFLNPEPKFDFYVLHRCSIKDLDKPSPPNFDFKTEFFSASWDAIQETHPELLDLTDDETLFLIKKSQCGSIPPWRSEFDRSPYG</sequence>